<organism evidence="1 2">
    <name type="scientific">Prunus armeniaca</name>
    <name type="common">Apricot</name>
    <name type="synonym">Armeniaca vulgaris</name>
    <dbReference type="NCBI Taxonomy" id="36596"/>
    <lineage>
        <taxon>Eukaryota</taxon>
        <taxon>Viridiplantae</taxon>
        <taxon>Streptophyta</taxon>
        <taxon>Embryophyta</taxon>
        <taxon>Tracheophyta</taxon>
        <taxon>Spermatophyta</taxon>
        <taxon>Magnoliopsida</taxon>
        <taxon>eudicotyledons</taxon>
        <taxon>Gunneridae</taxon>
        <taxon>Pentapetalae</taxon>
        <taxon>rosids</taxon>
        <taxon>fabids</taxon>
        <taxon>Rosales</taxon>
        <taxon>Rosaceae</taxon>
        <taxon>Amygdaloideae</taxon>
        <taxon>Amygdaleae</taxon>
        <taxon>Prunus</taxon>
    </lineage>
</organism>
<proteinExistence type="predicted"/>
<dbReference type="EMBL" id="CAEKKB010000002">
    <property type="protein sequence ID" value="CAB4301419.1"/>
    <property type="molecule type" value="Genomic_DNA"/>
</dbReference>
<dbReference type="OrthoDB" id="10393574at2759"/>
<dbReference type="Proteomes" id="UP000507245">
    <property type="component" value="Unassembled WGS sequence"/>
</dbReference>
<keyword evidence="2" id="KW-1185">Reference proteome</keyword>
<accession>A0A6J5WIN0</accession>
<protein>
    <submittedName>
        <fullName evidence="1">Uncharacterized protein</fullName>
    </submittedName>
</protein>
<sequence length="360" mass="40967">MHTDCEFKKIEAKQINMGGGGASVRDSKPVSQRGLFSIVPGKVWKTLTGQRVASRHSHFRPPLSSLSFFTSSPDKLPAHTRQSEGSAWGLVLEVSSLFFCPADPVWMGKDPLQQVVVRYRLSLIGAISELESRGITRGYLQPHQIMVGGPCVEFMKAWPLPRPEEDNPTAPTYRKEFDSLVRKILGERDFSNLELNHFLHITASAASGQESLFNFRQLQWHPILLSSAELPQLVYDLFLHLDMKGTSSWKEDFRQMIQRDVEVRDTVLGVDYFSDVYNLEGPQYYEENALGAFLYSANAISDVNGYIRKAFKQYMKDEEKGMELMTVEQIFDVLISFFPHMLIDVYDFLVKKGLPIDDVL</sequence>
<dbReference type="AlphaFoldDB" id="A0A6J5WIN0"/>
<evidence type="ECO:0000313" key="2">
    <source>
        <dbReference type="Proteomes" id="UP000507245"/>
    </source>
</evidence>
<reference evidence="2" key="1">
    <citation type="journal article" date="2020" name="Genome Biol.">
        <title>Gamete binning: chromosome-level and haplotype-resolved genome assembly enabled by high-throughput single-cell sequencing of gamete genomes.</title>
        <authorList>
            <person name="Campoy J.A."/>
            <person name="Sun H."/>
            <person name="Goel M."/>
            <person name="Jiao W.-B."/>
            <person name="Folz-Donahue K."/>
            <person name="Wang N."/>
            <person name="Rubio M."/>
            <person name="Liu C."/>
            <person name="Kukat C."/>
            <person name="Ruiz D."/>
            <person name="Huettel B."/>
            <person name="Schneeberger K."/>
        </authorList>
    </citation>
    <scope>NUCLEOTIDE SEQUENCE [LARGE SCALE GENOMIC DNA]</scope>
    <source>
        <strain evidence="2">cv. Rojo Pasion</strain>
    </source>
</reference>
<evidence type="ECO:0000313" key="1">
    <source>
        <dbReference type="EMBL" id="CAB4301419.1"/>
    </source>
</evidence>
<name>A0A6J5WIN0_PRUAR</name>
<gene>
    <name evidence="1" type="ORF">ORAREDHAP_LOCUS16923</name>
</gene>